<dbReference type="CDD" id="cd01776">
    <property type="entry name" value="RA_Rin"/>
    <property type="match status" value="1"/>
</dbReference>
<feature type="compositionally biased region" description="Polar residues" evidence="4">
    <location>
        <begin position="147"/>
        <end position="161"/>
    </location>
</feature>
<dbReference type="Gene3D" id="3.30.505.10">
    <property type="entry name" value="SH2 domain"/>
    <property type="match status" value="1"/>
</dbReference>
<evidence type="ECO:0000313" key="8">
    <source>
        <dbReference type="EMBL" id="KAL3068082.1"/>
    </source>
</evidence>
<evidence type="ECO:0000313" key="9">
    <source>
        <dbReference type="Proteomes" id="UP001620626"/>
    </source>
</evidence>
<dbReference type="SUPFAM" id="SSF55550">
    <property type="entry name" value="SH2 domain"/>
    <property type="match status" value="1"/>
</dbReference>
<evidence type="ECO:0000259" key="6">
    <source>
        <dbReference type="PROSITE" id="PS50200"/>
    </source>
</evidence>
<feature type="compositionally biased region" description="Basic and acidic residues" evidence="4">
    <location>
        <begin position="32"/>
        <end position="78"/>
    </location>
</feature>
<dbReference type="Gene3D" id="1.20.1050.80">
    <property type="entry name" value="VPS9 domain"/>
    <property type="match status" value="1"/>
</dbReference>
<feature type="domain" description="SH2" evidence="5">
    <location>
        <begin position="324"/>
        <end position="444"/>
    </location>
</feature>
<feature type="compositionally biased region" description="Basic and acidic residues" evidence="4">
    <location>
        <begin position="859"/>
        <end position="872"/>
    </location>
</feature>
<evidence type="ECO:0000259" key="5">
    <source>
        <dbReference type="PROSITE" id="PS50001"/>
    </source>
</evidence>
<feature type="compositionally biased region" description="Low complexity" evidence="4">
    <location>
        <begin position="526"/>
        <end position="540"/>
    </location>
</feature>
<dbReference type="Proteomes" id="UP001620626">
    <property type="component" value="Unassembled WGS sequence"/>
</dbReference>
<dbReference type="InterPro" id="IPR036860">
    <property type="entry name" value="SH2_dom_sf"/>
</dbReference>
<comment type="caution">
    <text evidence="8">The sequence shown here is derived from an EMBL/GenBank/DDBJ whole genome shotgun (WGS) entry which is preliminary data.</text>
</comment>
<dbReference type="PANTHER" id="PTHR23101">
    <property type="entry name" value="RAB GDP/GTP EXCHANGE FACTOR"/>
    <property type="match status" value="1"/>
</dbReference>
<evidence type="ECO:0000256" key="4">
    <source>
        <dbReference type="SAM" id="MobiDB-lite"/>
    </source>
</evidence>
<feature type="region of interest" description="Disordered" evidence="4">
    <location>
        <begin position="179"/>
        <end position="199"/>
    </location>
</feature>
<feature type="compositionally biased region" description="Low complexity" evidence="4">
    <location>
        <begin position="277"/>
        <end position="294"/>
    </location>
</feature>
<evidence type="ECO:0000256" key="1">
    <source>
        <dbReference type="ARBA" id="ARBA00006919"/>
    </source>
</evidence>
<feature type="compositionally biased region" description="Basic and acidic residues" evidence="4">
    <location>
        <begin position="964"/>
        <end position="977"/>
    </location>
</feature>
<accession>A0ABD2HPW2</accession>
<dbReference type="GO" id="GO:0005096">
    <property type="term" value="F:GTPase activator activity"/>
    <property type="evidence" value="ECO:0007669"/>
    <property type="project" value="UniProtKB-KW"/>
</dbReference>
<feature type="compositionally biased region" description="Polar residues" evidence="4">
    <location>
        <begin position="79"/>
        <end position="102"/>
    </location>
</feature>
<feature type="region of interest" description="Disordered" evidence="4">
    <location>
        <begin position="273"/>
        <end position="303"/>
    </location>
</feature>
<dbReference type="SUPFAM" id="SSF109993">
    <property type="entry name" value="VPS9 domain"/>
    <property type="match status" value="1"/>
</dbReference>
<feature type="region of interest" description="Disordered" evidence="4">
    <location>
        <begin position="518"/>
        <end position="571"/>
    </location>
</feature>
<evidence type="ECO:0008006" key="10">
    <source>
        <dbReference type="Google" id="ProtNLM"/>
    </source>
</evidence>
<dbReference type="PROSITE" id="PS50001">
    <property type="entry name" value="SH2"/>
    <property type="match status" value="1"/>
</dbReference>
<feature type="compositionally biased region" description="Basic and acidic residues" evidence="4">
    <location>
        <begin position="120"/>
        <end position="141"/>
    </location>
</feature>
<dbReference type="PROSITE" id="PS50200">
    <property type="entry name" value="RA"/>
    <property type="match status" value="1"/>
</dbReference>
<feature type="compositionally biased region" description="Basic and acidic residues" evidence="4">
    <location>
        <begin position="1"/>
        <end position="13"/>
    </location>
</feature>
<evidence type="ECO:0000256" key="2">
    <source>
        <dbReference type="ARBA" id="ARBA00022468"/>
    </source>
</evidence>
<feature type="compositionally biased region" description="Basic residues" evidence="4">
    <location>
        <begin position="14"/>
        <end position="23"/>
    </location>
</feature>
<feature type="region of interest" description="Disordered" evidence="4">
    <location>
        <begin position="804"/>
        <end position="917"/>
    </location>
</feature>
<name>A0ABD2HPW2_9BILA</name>
<keyword evidence="2" id="KW-0343">GTPase activation</keyword>
<organism evidence="8 9">
    <name type="scientific">Heterodera trifolii</name>
    <dbReference type="NCBI Taxonomy" id="157864"/>
    <lineage>
        <taxon>Eukaryota</taxon>
        <taxon>Metazoa</taxon>
        <taxon>Ecdysozoa</taxon>
        <taxon>Nematoda</taxon>
        <taxon>Chromadorea</taxon>
        <taxon>Rhabditida</taxon>
        <taxon>Tylenchina</taxon>
        <taxon>Tylenchomorpha</taxon>
        <taxon>Tylenchoidea</taxon>
        <taxon>Heteroderidae</taxon>
        <taxon>Heteroderinae</taxon>
        <taxon>Heterodera</taxon>
    </lineage>
</organism>
<feature type="region of interest" description="Disordered" evidence="4">
    <location>
        <begin position="616"/>
        <end position="677"/>
    </location>
</feature>
<gene>
    <name evidence="8" type="ORF">niasHT_038072</name>
</gene>
<dbReference type="SMART" id="SM00252">
    <property type="entry name" value="SH2"/>
    <property type="match status" value="1"/>
</dbReference>
<dbReference type="InterPro" id="IPR045046">
    <property type="entry name" value="Vps9-like"/>
</dbReference>
<proteinExistence type="inferred from homology"/>
<feature type="region of interest" description="Disordered" evidence="4">
    <location>
        <begin position="1443"/>
        <end position="1475"/>
    </location>
</feature>
<protein>
    <recommendedName>
        <fullName evidence="10">Protein sprint</fullName>
    </recommendedName>
</protein>
<sequence length="1734" mass="192496">MEEKTFVAVERQKPVPKPRRHHTIGILASTEDQGKSEHTDKEGTEKADKSKGKNGAERRKSVEEKHEAQQKYGTEEQQRSGTIRSSQQPTKGPFKQQKNAQRTIGRPKIEGKRLPMVGKWQDKAKEDNKEEHKKDKEEKPQKIGPNSLDQNPSVNSDQNQTLLEELLHECLSPQSAEMAELGERNGGTETEEGKRPRFSLDRLVPPQLFASEGAANSQQHSASVSASFSLKRHPSVEIACHGTVRLIGDEATAQAEDQRMVLSGRAVADAAVCPGGSADSDSSIPTTSSPSLTPRFDGFSRTDSPRQRMGISLLERLVKCHPIWFLPHLNRHAVAHLLTAQPPGVFIVRASSRGIRSSVGTSPIAKRRVEVMALSVRLPTAENGAVSGACEQPELDHFLIEAVGTGTAVRLEGSPYTFNSLPLLLEHYSLEGEGELKVRLTLPQTLAFCESIQTLQGMSLMGQDFWTSPLSGCSPASCASSSSSFPSPSSLPPPPPAPLPKPVPLVPMVLYNPMTTFGQQQRSRAVHSPSSVKSSASSPAQFFRPPPHPPSHFPPPPPSPTPSSSTTFLHCPSSSASMEHFPADHHRHHCCFCCSPCPSNQPHCHGHVALRKSHSVHGRPLNAPSSRGCAWERDGPPPPSPRSLREGRVGNGGFLRGLFSPSPQRKHTSMNRTTTSGRRRTMARNEVYGTLWEEPELNNGNNSSSDWLAHQQNILFAREAEEQQKSGKSFFARLKGFKRTNSTFSLGSKRDDTNGLCFDDSSGTLTQMSPEVLRARQLAFRRTNTDTGGGAIASALVRLKALNERTPQKAEASSSRKNICERPTRNFNFPLARVLPQPRKTNTNSREREGEETALTMAERQRGEEKERKTPAEETAQQKQNFAIPSAEEICSTSSLHRRGGNSFSMNRNKSDPPHISLPINRLLQQKGTTMDAFPISGQHLSTTSNRFRQTNAMEGFERRLGDENLGWKKANDEHRNSTSTTNSSRRTSKTAIAAVRPQLKQMQLNGISTKLRKAPDVPTKAHSSDYSLLGEMFPHRKSSDQRNSGEMANSQLATEGNLDETARHGLIMADEDDQHSLAGTDFNEPWDSNAWENLMDLARFGDGPVEESPRASQIENDSLAMMEKAAKMVNSSRTQIPHFTAGEHRRSLMRVHGTNSMMDISGIGSNKLRHPISAEVANQPMRTNGLNFGQSCIGKQQQQSHHRPAPACSSSVDELNAHCQPNKVTSICPSLVPVFLPSRLRNLAHEHPGEEDPAKVIQRYVEDLSKDDQTLFEAALHQFIECTLLSKEKDPYVVIRRVRQFITGMKNYLMKIGEADLHPIIKRERSRLNIDEFLNIDAILEEVLVKILLSKLKAHLYRLMILESTSNGELRRLSENIAQVRAMSAAELGFPESTELPDSARMEQISRQLRKMQNHYSPLKKVQLLLRVLSLAVPLANSPSAGANDHSFRQQNHGQMGEFSPQTPKAHQNSGSSSSYYALSPALSAVRHRTNSGSSSCVAAAALKHPPADELIRWLVYLLARSSTINCEIEAWYMWELLPQQVLNTGDASYFLSILFSAVHVLKHPESLRRLKNVELARGQCGGVHQSYPFADFMGSQSTLQDFDDSDLLLRVAILNEHEGTIEYHSFPILPKMNVAKLCRMIAHQFSVTNPEDYRLYLIFDDYESPPLEPTQIPHLLRSQMNETERPHHLFVYKRADVNISYPGQAVANFFGSNTTVLMNPPPLVVTNMRDHR</sequence>
<dbReference type="InterPro" id="IPR037191">
    <property type="entry name" value="VPS9_dom_sf"/>
</dbReference>
<evidence type="ECO:0000259" key="7">
    <source>
        <dbReference type="PROSITE" id="PS51205"/>
    </source>
</evidence>
<feature type="compositionally biased region" description="Pro residues" evidence="4">
    <location>
        <begin position="544"/>
        <end position="561"/>
    </location>
</feature>
<keyword evidence="3" id="KW-0727">SH2 domain</keyword>
<dbReference type="PROSITE" id="PS51205">
    <property type="entry name" value="VPS9"/>
    <property type="match status" value="1"/>
</dbReference>
<keyword evidence="9" id="KW-1185">Reference proteome</keyword>
<feature type="region of interest" description="Disordered" evidence="4">
    <location>
        <begin position="1"/>
        <end position="161"/>
    </location>
</feature>
<dbReference type="PANTHER" id="PTHR23101:SF104">
    <property type="entry name" value="PROTEIN SPRINT"/>
    <property type="match status" value="1"/>
</dbReference>
<dbReference type="InterPro" id="IPR000980">
    <property type="entry name" value="SH2"/>
</dbReference>
<feature type="region of interest" description="Disordered" evidence="4">
    <location>
        <begin position="964"/>
        <end position="990"/>
    </location>
</feature>
<feature type="compositionally biased region" description="Polar residues" evidence="4">
    <location>
        <begin position="1450"/>
        <end position="1470"/>
    </location>
</feature>
<evidence type="ECO:0000256" key="3">
    <source>
        <dbReference type="PROSITE-ProRule" id="PRU00191"/>
    </source>
</evidence>
<reference evidence="8 9" key="1">
    <citation type="submission" date="2024-10" db="EMBL/GenBank/DDBJ databases">
        <authorList>
            <person name="Kim D."/>
        </authorList>
    </citation>
    <scope>NUCLEOTIDE SEQUENCE [LARGE SCALE GENOMIC DNA]</scope>
    <source>
        <strain evidence="8">BH-2024</strain>
    </source>
</reference>
<dbReference type="Pfam" id="PF23268">
    <property type="entry name" value="RIN1"/>
    <property type="match status" value="1"/>
</dbReference>
<feature type="domain" description="Ras-associating" evidence="6">
    <location>
        <begin position="1607"/>
        <end position="1699"/>
    </location>
</feature>
<feature type="domain" description="VPS9" evidence="7">
    <location>
        <begin position="1368"/>
        <end position="1572"/>
    </location>
</feature>
<comment type="similarity">
    <text evidence="1">Belongs to the RIN (Ras interaction/interference) family.</text>
</comment>
<dbReference type="EMBL" id="JBICBT010001409">
    <property type="protein sequence ID" value="KAL3068082.1"/>
    <property type="molecule type" value="Genomic_DNA"/>
</dbReference>
<dbReference type="InterPro" id="IPR000159">
    <property type="entry name" value="RA_dom"/>
</dbReference>
<dbReference type="InterPro" id="IPR003123">
    <property type="entry name" value="VPS9"/>
</dbReference>